<protein>
    <submittedName>
        <fullName evidence="1">433_t:CDS:1</fullName>
    </submittedName>
</protein>
<name>A0ACA9M0R9_9GLOM</name>
<proteinExistence type="predicted"/>
<reference evidence="1" key="1">
    <citation type="submission" date="2021-06" db="EMBL/GenBank/DDBJ databases">
        <authorList>
            <person name="Kallberg Y."/>
            <person name="Tangrot J."/>
            <person name="Rosling A."/>
        </authorList>
    </citation>
    <scope>NUCLEOTIDE SEQUENCE</scope>
    <source>
        <strain evidence="1">AU212A</strain>
    </source>
</reference>
<accession>A0ACA9M0R9</accession>
<gene>
    <name evidence="1" type="ORF">SCALOS_LOCUS5388</name>
</gene>
<organism evidence="1 2">
    <name type="scientific">Scutellospora calospora</name>
    <dbReference type="NCBI Taxonomy" id="85575"/>
    <lineage>
        <taxon>Eukaryota</taxon>
        <taxon>Fungi</taxon>
        <taxon>Fungi incertae sedis</taxon>
        <taxon>Mucoromycota</taxon>
        <taxon>Glomeromycotina</taxon>
        <taxon>Glomeromycetes</taxon>
        <taxon>Diversisporales</taxon>
        <taxon>Gigasporaceae</taxon>
        <taxon>Scutellospora</taxon>
    </lineage>
</organism>
<feature type="non-terminal residue" evidence="1">
    <location>
        <position position="143"/>
    </location>
</feature>
<evidence type="ECO:0000313" key="1">
    <source>
        <dbReference type="EMBL" id="CAG8557342.1"/>
    </source>
</evidence>
<sequence length="143" mass="16553">MCNSQKKDLRVKAEHEAQEQKLLKIKEKQIISNCQVRYQPEDTSNSEESSNMINEDISSTDGETSDNETCNFLPLPQLENLQFLVKQLPKDFHNAKLSLFYSGEDLSFFSDDDNKNNNIRSDKDYETEEESEEEDVINFDASD</sequence>
<dbReference type="EMBL" id="CAJVPM010008690">
    <property type="protein sequence ID" value="CAG8557342.1"/>
    <property type="molecule type" value="Genomic_DNA"/>
</dbReference>
<evidence type="ECO:0000313" key="2">
    <source>
        <dbReference type="Proteomes" id="UP000789860"/>
    </source>
</evidence>
<keyword evidence="2" id="KW-1185">Reference proteome</keyword>
<dbReference type="Proteomes" id="UP000789860">
    <property type="component" value="Unassembled WGS sequence"/>
</dbReference>
<comment type="caution">
    <text evidence="1">The sequence shown here is derived from an EMBL/GenBank/DDBJ whole genome shotgun (WGS) entry which is preliminary data.</text>
</comment>